<dbReference type="Proteomes" id="UP000003204">
    <property type="component" value="Unassembled WGS sequence"/>
</dbReference>
<dbReference type="InterPro" id="IPR025915">
    <property type="entry name" value="Phage_gp49_66"/>
</dbReference>
<accession>A0A828SSK3</accession>
<dbReference type="EMBL" id="ACYS02000141">
    <property type="protein sequence ID" value="EGJ67658.1"/>
    <property type="molecule type" value="Genomic_DNA"/>
</dbReference>
<evidence type="ECO:0008006" key="3">
    <source>
        <dbReference type="Google" id="ProtNLM"/>
    </source>
</evidence>
<dbReference type="AlphaFoldDB" id="A0A828SSK3"/>
<gene>
    <name evidence="1" type="ORF">HMPREF0022_02686</name>
</gene>
<organism evidence="1 2">
    <name type="scientific">Acinetobacter baumannii 6014059</name>
    <dbReference type="NCBI Taxonomy" id="525242"/>
    <lineage>
        <taxon>Bacteria</taxon>
        <taxon>Pseudomonadati</taxon>
        <taxon>Pseudomonadota</taxon>
        <taxon>Gammaproteobacteria</taxon>
        <taxon>Moraxellales</taxon>
        <taxon>Moraxellaceae</taxon>
        <taxon>Acinetobacter</taxon>
        <taxon>Acinetobacter calcoaceticus/baumannii complex</taxon>
    </lineage>
</organism>
<name>A0A828SSK3_ACIBA</name>
<proteinExistence type="predicted"/>
<comment type="caution">
    <text evidence="1">The sequence shown here is derived from an EMBL/GenBank/DDBJ whole genome shotgun (WGS) entry which is preliminary data.</text>
</comment>
<sequence>MLFILNKERNIKMTKPVTEQELAEKAVAPRVTKADIDALMARVTYTVEQRPGGTTSTFVHAFLDGKFFLATGFSACVNAENFNADIGERMARGNAEKHAENKLWELEGYRLFTAQVQQNEKYCSDERPCVNCFADQGKCLDSPI</sequence>
<evidence type="ECO:0000313" key="2">
    <source>
        <dbReference type="Proteomes" id="UP000003204"/>
    </source>
</evidence>
<protein>
    <recommendedName>
        <fullName evidence="3">Phage family protein</fullName>
    </recommendedName>
</protein>
<reference evidence="1 2" key="1">
    <citation type="submission" date="2011-04" db="EMBL/GenBank/DDBJ databases">
        <authorList>
            <person name="Weinstock G."/>
            <person name="Sodergren E."/>
            <person name="Clifton S."/>
            <person name="Fulton L."/>
            <person name="Fulton B."/>
            <person name="Courtney L."/>
            <person name="Fronick C."/>
            <person name="Harrison M."/>
            <person name="Strong C."/>
            <person name="Farmer C."/>
            <person name="Delahaunty K."/>
            <person name="Markovic C."/>
            <person name="Hall O."/>
            <person name="Minx P."/>
            <person name="Tomlinson C."/>
            <person name="Mitreva M."/>
            <person name="Hou S."/>
            <person name="Chen J."/>
            <person name="Wollam A."/>
            <person name="Pepin K.H."/>
            <person name="Johnson M."/>
            <person name="Bhonagiri V."/>
            <person name="Zhang X."/>
            <person name="Suruliraj S."/>
            <person name="Warren W."/>
            <person name="Chinwalla A."/>
            <person name="Mardis E.R."/>
            <person name="Wilson R.K."/>
        </authorList>
    </citation>
    <scope>NUCLEOTIDE SEQUENCE [LARGE SCALE GENOMIC DNA]</scope>
    <source>
        <strain evidence="1 2">6014059</strain>
    </source>
</reference>
<dbReference type="Pfam" id="PF13876">
    <property type="entry name" value="Phage_gp49_66"/>
    <property type="match status" value="1"/>
</dbReference>
<evidence type="ECO:0000313" key="1">
    <source>
        <dbReference type="EMBL" id="EGJ67658.1"/>
    </source>
</evidence>